<gene>
    <name evidence="2" type="ORF">FOF46_26605</name>
</gene>
<dbReference type="RefSeq" id="WP_143918577.1">
    <property type="nucleotide sequence ID" value="NZ_CANMXV010000057.1"/>
</dbReference>
<comment type="caution">
    <text evidence="2">The sequence shown here is derived from an EMBL/GenBank/DDBJ whole genome shotgun (WGS) entry which is preliminary data.</text>
</comment>
<dbReference type="Proteomes" id="UP000318833">
    <property type="component" value="Unassembled WGS sequence"/>
</dbReference>
<proteinExistence type="predicted"/>
<feature type="region of interest" description="Disordered" evidence="1">
    <location>
        <begin position="1"/>
        <end position="40"/>
    </location>
</feature>
<reference evidence="2 3" key="1">
    <citation type="submission" date="2019-07" db="EMBL/GenBank/DDBJ databases">
        <title>The draft genome sequence of Aquimarina algiphila M91.</title>
        <authorList>
            <person name="Meng X."/>
        </authorList>
    </citation>
    <scope>NUCLEOTIDE SEQUENCE [LARGE SCALE GENOMIC DNA]</scope>
    <source>
        <strain evidence="2 3">M91</strain>
    </source>
</reference>
<feature type="compositionally biased region" description="Basic and acidic residues" evidence="1">
    <location>
        <begin position="1"/>
        <end position="10"/>
    </location>
</feature>
<name>A0A554VCI4_9FLAO</name>
<evidence type="ECO:0000256" key="1">
    <source>
        <dbReference type="SAM" id="MobiDB-lite"/>
    </source>
</evidence>
<protein>
    <submittedName>
        <fullName evidence="2">Uncharacterized protein</fullName>
    </submittedName>
</protein>
<keyword evidence="3" id="KW-1185">Reference proteome</keyword>
<accession>A0A554VCI4</accession>
<dbReference type="AlphaFoldDB" id="A0A554VCI4"/>
<evidence type="ECO:0000313" key="3">
    <source>
        <dbReference type="Proteomes" id="UP000318833"/>
    </source>
</evidence>
<evidence type="ECO:0000313" key="2">
    <source>
        <dbReference type="EMBL" id="TSE04400.1"/>
    </source>
</evidence>
<feature type="compositionally biased region" description="Polar residues" evidence="1">
    <location>
        <begin position="23"/>
        <end position="39"/>
    </location>
</feature>
<dbReference type="EMBL" id="VLNR01000082">
    <property type="protein sequence ID" value="TSE04400.1"/>
    <property type="molecule type" value="Genomic_DNA"/>
</dbReference>
<sequence>MSDLKEKSDTPIDPLSGLDFELPSSNSDPLGLPQMNSEPNIPEEKIISSLNQDEKFRSREPLKKAIKSKPKTYSLFPNDLAVIRDSLKEYEKLAGKDYDEQPSASDIVRSALEVFSLLTPQERIRYITENYRGNKK</sequence>
<organism evidence="2 3">
    <name type="scientific">Aquimarina algiphila</name>
    <dbReference type="NCBI Taxonomy" id="2047982"/>
    <lineage>
        <taxon>Bacteria</taxon>
        <taxon>Pseudomonadati</taxon>
        <taxon>Bacteroidota</taxon>
        <taxon>Flavobacteriia</taxon>
        <taxon>Flavobacteriales</taxon>
        <taxon>Flavobacteriaceae</taxon>
        <taxon>Aquimarina</taxon>
    </lineage>
</organism>